<evidence type="ECO:0000313" key="5">
    <source>
        <dbReference type="EMBL" id="TKA10352.1"/>
    </source>
</evidence>
<reference evidence="5 6" key="1">
    <citation type="submission" date="2019-04" db="EMBL/GenBank/DDBJ databases">
        <title>Streptomyces oryziradicis sp. nov., a novel actinomycete isolated from rhizosphere soil of rice (Oryza sativa L.).</title>
        <authorList>
            <person name="Li C."/>
        </authorList>
    </citation>
    <scope>NUCLEOTIDE SEQUENCE [LARGE SCALE GENOMIC DNA]</scope>
    <source>
        <strain evidence="5 6">NEAU-C40</strain>
    </source>
</reference>
<evidence type="ECO:0000256" key="3">
    <source>
        <dbReference type="ARBA" id="ARBA00023027"/>
    </source>
</evidence>
<sequence>MLGQEVVAQLAAAGWTVRAHDRTALASSGLPGGSVEPVLGDLLDPGHARELVDGVDAVVHAAALPSPNSGTPQEVFTVNVQGTYQVLDTAARAGVRRMVHISSLSALGLAWSTVYRAPAEIPVTEGHPYLAEDVYGLSKHIGELIAETTARRWGGTVVSLRFPFLGSGQRLRRHLTWVQEDPARDRGGLWGWLDTRDAARSVEAALTRPLTGFHLINVAAPDTTALQPTRELLSRHHPTAPLADAPDAFGTPYSTRRSTELLGFTPIHTWRDGTPAGLTGEQI</sequence>
<gene>
    <name evidence="5" type="ORF">FCI23_17840</name>
</gene>
<evidence type="ECO:0000259" key="4">
    <source>
        <dbReference type="Pfam" id="PF01370"/>
    </source>
</evidence>
<dbReference type="PANTHER" id="PTHR43103:SF5">
    <property type="entry name" value="4-EPIMERASE, PUTATIVE (AFU_ORTHOLOGUE AFUA_7G00360)-RELATED"/>
    <property type="match status" value="1"/>
</dbReference>
<protein>
    <submittedName>
        <fullName evidence="5">NAD(P)-dependent oxidoreductase</fullName>
    </submittedName>
</protein>
<keyword evidence="6" id="KW-1185">Reference proteome</keyword>
<evidence type="ECO:0000256" key="1">
    <source>
        <dbReference type="ARBA" id="ARBA00007637"/>
    </source>
</evidence>
<evidence type="ECO:0000256" key="2">
    <source>
        <dbReference type="ARBA" id="ARBA00023002"/>
    </source>
</evidence>
<dbReference type="Proteomes" id="UP000305778">
    <property type="component" value="Unassembled WGS sequence"/>
</dbReference>
<dbReference type="InterPro" id="IPR036291">
    <property type="entry name" value="NAD(P)-bd_dom_sf"/>
</dbReference>
<feature type="domain" description="NAD-dependent epimerase/dehydratase" evidence="4">
    <location>
        <begin position="1"/>
        <end position="212"/>
    </location>
</feature>
<name>A0A4U0SKY2_9ACTN</name>
<dbReference type="OrthoDB" id="8770295at2"/>
<dbReference type="EMBL" id="SUMC01000015">
    <property type="protein sequence ID" value="TKA10352.1"/>
    <property type="molecule type" value="Genomic_DNA"/>
</dbReference>
<comment type="similarity">
    <text evidence="1">Belongs to the NAD(P)-dependent epimerase/dehydratase family.</text>
</comment>
<dbReference type="AlphaFoldDB" id="A0A4U0SKY2"/>
<dbReference type="InterPro" id="IPR001509">
    <property type="entry name" value="Epimerase_deHydtase"/>
</dbReference>
<keyword evidence="2" id="KW-0560">Oxidoreductase</keyword>
<dbReference type="GO" id="GO:0016491">
    <property type="term" value="F:oxidoreductase activity"/>
    <property type="evidence" value="ECO:0007669"/>
    <property type="project" value="UniProtKB-KW"/>
</dbReference>
<accession>A0A4U0SKY2</accession>
<dbReference type="SUPFAM" id="SSF51735">
    <property type="entry name" value="NAD(P)-binding Rossmann-fold domains"/>
    <property type="match status" value="1"/>
</dbReference>
<comment type="caution">
    <text evidence="5">The sequence shown here is derived from an EMBL/GenBank/DDBJ whole genome shotgun (WGS) entry which is preliminary data.</text>
</comment>
<keyword evidence="3" id="KW-0520">NAD</keyword>
<dbReference type="Pfam" id="PF01370">
    <property type="entry name" value="Epimerase"/>
    <property type="match status" value="1"/>
</dbReference>
<organism evidence="5 6">
    <name type="scientific">Actinacidiphila oryziradicis</name>
    <dbReference type="NCBI Taxonomy" id="2571141"/>
    <lineage>
        <taxon>Bacteria</taxon>
        <taxon>Bacillati</taxon>
        <taxon>Actinomycetota</taxon>
        <taxon>Actinomycetes</taxon>
        <taxon>Kitasatosporales</taxon>
        <taxon>Streptomycetaceae</taxon>
        <taxon>Actinacidiphila</taxon>
    </lineage>
</organism>
<evidence type="ECO:0000313" key="6">
    <source>
        <dbReference type="Proteomes" id="UP000305778"/>
    </source>
</evidence>
<dbReference type="PANTHER" id="PTHR43103">
    <property type="entry name" value="NUCLEOSIDE-DIPHOSPHATE-SUGAR EPIMERASE"/>
    <property type="match status" value="1"/>
</dbReference>
<proteinExistence type="inferred from homology"/>
<dbReference type="Gene3D" id="3.40.50.720">
    <property type="entry name" value="NAD(P)-binding Rossmann-like Domain"/>
    <property type="match status" value="1"/>
</dbReference>